<dbReference type="PANTHER" id="PTHR14445:SF36">
    <property type="entry name" value="FI03272P-RELATED"/>
    <property type="match status" value="1"/>
</dbReference>
<dbReference type="InParanoid" id="A0A482WIN3"/>
<dbReference type="EMBL" id="QKKF02034882">
    <property type="protein sequence ID" value="RZF33086.1"/>
    <property type="molecule type" value="Genomic_DNA"/>
</dbReference>
<dbReference type="STRING" id="195883.A0A482WIN3"/>
<dbReference type="Proteomes" id="UP000291343">
    <property type="component" value="Unassembled WGS sequence"/>
</dbReference>
<dbReference type="PANTHER" id="PTHR14445">
    <property type="entry name" value="GRB10 INTERACTING GYF PROTEIN"/>
    <property type="match status" value="1"/>
</dbReference>
<keyword evidence="3" id="KW-1185">Reference proteome</keyword>
<evidence type="ECO:0000313" key="2">
    <source>
        <dbReference type="EMBL" id="RZF33086.1"/>
    </source>
</evidence>
<dbReference type="AlphaFoldDB" id="A0A482WIN3"/>
<protein>
    <submittedName>
        <fullName evidence="2">Uncharacterized protein</fullName>
    </submittedName>
</protein>
<comment type="caution">
    <text evidence="2">The sequence shown here is derived from an EMBL/GenBank/DDBJ whole genome shotgun (WGS) entry which is preliminary data.</text>
</comment>
<evidence type="ECO:0000256" key="1">
    <source>
        <dbReference type="SAM" id="MobiDB-lite"/>
    </source>
</evidence>
<gene>
    <name evidence="2" type="ORF">LSTR_LSTR009815</name>
</gene>
<reference evidence="2 3" key="1">
    <citation type="journal article" date="2017" name="Gigascience">
        <title>Genome sequence of the small brown planthopper, Laodelphax striatellus.</title>
        <authorList>
            <person name="Zhu J."/>
            <person name="Jiang F."/>
            <person name="Wang X."/>
            <person name="Yang P."/>
            <person name="Bao Y."/>
            <person name="Zhao W."/>
            <person name="Wang W."/>
            <person name="Lu H."/>
            <person name="Wang Q."/>
            <person name="Cui N."/>
            <person name="Li J."/>
            <person name="Chen X."/>
            <person name="Luo L."/>
            <person name="Yu J."/>
            <person name="Kang L."/>
            <person name="Cui F."/>
        </authorList>
    </citation>
    <scope>NUCLEOTIDE SEQUENCE [LARGE SCALE GENOMIC DNA]</scope>
    <source>
        <strain evidence="2">Lst14</strain>
    </source>
</reference>
<proteinExistence type="predicted"/>
<name>A0A482WIN3_LAOST</name>
<sequence length="113" mass="12736">MEVEAETEVREYVRMYLGESRDMDEFASQFISRRHKMSTQQKQRGGGANKPAQPQPPPPSASAAVNQFQEVKGKKAKPKKNKMLKVDSRILGFNVTAAHDRINIGDRDYADSI</sequence>
<dbReference type="GO" id="GO:0005829">
    <property type="term" value="C:cytosol"/>
    <property type="evidence" value="ECO:0007669"/>
    <property type="project" value="TreeGrafter"/>
</dbReference>
<organism evidence="2 3">
    <name type="scientific">Laodelphax striatellus</name>
    <name type="common">Small brown planthopper</name>
    <name type="synonym">Delphax striatella</name>
    <dbReference type="NCBI Taxonomy" id="195883"/>
    <lineage>
        <taxon>Eukaryota</taxon>
        <taxon>Metazoa</taxon>
        <taxon>Ecdysozoa</taxon>
        <taxon>Arthropoda</taxon>
        <taxon>Hexapoda</taxon>
        <taxon>Insecta</taxon>
        <taxon>Pterygota</taxon>
        <taxon>Neoptera</taxon>
        <taxon>Paraneoptera</taxon>
        <taxon>Hemiptera</taxon>
        <taxon>Auchenorrhyncha</taxon>
        <taxon>Fulgoroidea</taxon>
        <taxon>Delphacidae</taxon>
        <taxon>Criomorphinae</taxon>
        <taxon>Laodelphax</taxon>
    </lineage>
</organism>
<evidence type="ECO:0000313" key="3">
    <source>
        <dbReference type="Proteomes" id="UP000291343"/>
    </source>
</evidence>
<dbReference type="OrthoDB" id="48509at2759"/>
<accession>A0A482WIN3</accession>
<feature type="region of interest" description="Disordered" evidence="1">
    <location>
        <begin position="31"/>
        <end position="82"/>
    </location>
</feature>
<dbReference type="InterPro" id="IPR051640">
    <property type="entry name" value="GRB10-interact_GYF"/>
</dbReference>
<dbReference type="SMR" id="A0A482WIN3"/>